<gene>
    <name evidence="4" type="ORF">PPERSA_06069</name>
</gene>
<reference evidence="4 5" key="1">
    <citation type="journal article" date="2015" name="Sci. Rep.">
        <title>Genome of the facultative scuticociliatosis pathogen Pseudocohnilembus persalinus provides insight into its virulence through horizontal gene transfer.</title>
        <authorList>
            <person name="Xiong J."/>
            <person name="Wang G."/>
            <person name="Cheng J."/>
            <person name="Tian M."/>
            <person name="Pan X."/>
            <person name="Warren A."/>
            <person name="Jiang C."/>
            <person name="Yuan D."/>
            <person name="Miao W."/>
        </authorList>
    </citation>
    <scope>NUCLEOTIDE SEQUENCE [LARGE SCALE GENOMIC DNA]</scope>
    <source>
        <strain evidence="4">36N120E</strain>
    </source>
</reference>
<comment type="caution">
    <text evidence="4">The sequence shown here is derived from an EMBL/GenBank/DDBJ whole genome shotgun (WGS) entry which is preliminary data.</text>
</comment>
<dbReference type="Proteomes" id="UP000054937">
    <property type="component" value="Unassembled WGS sequence"/>
</dbReference>
<evidence type="ECO:0000313" key="4">
    <source>
        <dbReference type="EMBL" id="KRX06187.1"/>
    </source>
</evidence>
<dbReference type="Gene3D" id="1.25.40.270">
    <property type="entry name" value="Vacuolar protein sorting-associated protein vta1"/>
    <property type="match status" value="1"/>
</dbReference>
<dbReference type="InterPro" id="IPR039431">
    <property type="entry name" value="Vta1/CALS_N"/>
</dbReference>
<dbReference type="InParanoid" id="A0A0V0QVC1"/>
<accession>A0A0V0QVC1</accession>
<dbReference type="GO" id="GO:0005771">
    <property type="term" value="C:multivesicular body"/>
    <property type="evidence" value="ECO:0007669"/>
    <property type="project" value="TreeGrafter"/>
</dbReference>
<dbReference type="OMA" id="MQSNPEF"/>
<dbReference type="InterPro" id="IPR044538">
    <property type="entry name" value="Vta1-like"/>
</dbReference>
<dbReference type="PANTHER" id="PTHR46009">
    <property type="entry name" value="VACUOLAR PROTEIN SORTING-ASSOCIATED PROTEIN VTA1 HOMOLOG"/>
    <property type="match status" value="1"/>
</dbReference>
<evidence type="ECO:0000313" key="5">
    <source>
        <dbReference type="Proteomes" id="UP000054937"/>
    </source>
</evidence>
<feature type="domain" description="Vta1/callose synthase N-terminal" evidence="3">
    <location>
        <begin position="9"/>
        <end position="154"/>
    </location>
</feature>
<dbReference type="Pfam" id="PF04652">
    <property type="entry name" value="Vta1"/>
    <property type="match status" value="1"/>
</dbReference>
<keyword evidence="5" id="KW-1185">Reference proteome</keyword>
<dbReference type="PANTHER" id="PTHR46009:SF1">
    <property type="entry name" value="VACUOLAR PROTEIN SORTING-ASSOCIATED PROTEIN VTA1 HOMOLOG"/>
    <property type="match status" value="1"/>
</dbReference>
<keyword evidence="2" id="KW-0472">Membrane</keyword>
<proteinExistence type="predicted"/>
<evidence type="ECO:0000256" key="1">
    <source>
        <dbReference type="ARBA" id="ARBA00004308"/>
    </source>
</evidence>
<dbReference type="GO" id="GO:0032511">
    <property type="term" value="P:late endosome to vacuole transport via multivesicular body sorting pathway"/>
    <property type="evidence" value="ECO:0007669"/>
    <property type="project" value="InterPro"/>
</dbReference>
<name>A0A0V0QVC1_PSEPJ</name>
<comment type="subcellular location">
    <subcellularLocation>
        <location evidence="1">Endomembrane system</location>
    </subcellularLocation>
</comment>
<sequence length="334" mass="38335">MAEKQLDNLKPIIQLSHQFQNTKPVFAFYLKTYACEKVHTVMKQLQTQGQDVTLLSDTLNQWFNDVDQIKKANPQLFGNKQACQQEMTEYTLKLFLKSDNEERDDTFTVDTVKNFKICASLLEALAVFGPLSQDFEKKKKYAKVMAVKVMKKLRDPSYVRKNNNIDKKIEFIENKIQQQNLNDDGNVGDEGISSRPNQAYVSNFQKKPINTNQGQSQNFNYNQQQGNQFNTNNNNNYPNNLSNNNQFNNQNMNTNNNNVGKDNFQSVFNQVPKQQGTSQVASRFQTKKGVPVGILKSQIKKLCDEAMQECDYKNASEAKATLEKTLKLFDELMA</sequence>
<dbReference type="AlphaFoldDB" id="A0A0V0QVC1"/>
<dbReference type="InterPro" id="IPR023175">
    <property type="entry name" value="Vta1/CALS_N_sf"/>
</dbReference>
<evidence type="ECO:0000259" key="3">
    <source>
        <dbReference type="Pfam" id="PF04652"/>
    </source>
</evidence>
<protein>
    <recommendedName>
        <fullName evidence="3">Vta1/callose synthase N-terminal domain-containing protein</fullName>
    </recommendedName>
</protein>
<dbReference type="OrthoDB" id="391137at2759"/>
<organism evidence="4 5">
    <name type="scientific">Pseudocohnilembus persalinus</name>
    <name type="common">Ciliate</name>
    <dbReference type="NCBI Taxonomy" id="266149"/>
    <lineage>
        <taxon>Eukaryota</taxon>
        <taxon>Sar</taxon>
        <taxon>Alveolata</taxon>
        <taxon>Ciliophora</taxon>
        <taxon>Intramacronucleata</taxon>
        <taxon>Oligohymenophorea</taxon>
        <taxon>Scuticociliatia</taxon>
        <taxon>Philasterida</taxon>
        <taxon>Pseudocohnilembidae</taxon>
        <taxon>Pseudocohnilembus</taxon>
    </lineage>
</organism>
<evidence type="ECO:0000256" key="2">
    <source>
        <dbReference type="ARBA" id="ARBA00023136"/>
    </source>
</evidence>
<dbReference type="EMBL" id="LDAU01000098">
    <property type="protein sequence ID" value="KRX06187.1"/>
    <property type="molecule type" value="Genomic_DNA"/>
</dbReference>